<evidence type="ECO:0000313" key="2">
    <source>
        <dbReference type="Proteomes" id="UP000276899"/>
    </source>
</evidence>
<dbReference type="AlphaFoldDB" id="A0A448KFK9"/>
<evidence type="ECO:0000313" key="1">
    <source>
        <dbReference type="EMBL" id="VEG75723.1"/>
    </source>
</evidence>
<name>A0A448KFK9_9ACTO</name>
<keyword evidence="2" id="KW-1185">Reference proteome</keyword>
<dbReference type="EMBL" id="LR134363">
    <property type="protein sequence ID" value="VEG75723.1"/>
    <property type="molecule type" value="Genomic_DNA"/>
</dbReference>
<dbReference type="RefSeq" id="WP_269471440.1">
    <property type="nucleotide sequence ID" value="NZ_CBCRWE010000119.1"/>
</dbReference>
<accession>A0A448KFK9</accession>
<sequence length="41" mass="4566">MASETSCERANHFLGRRLVVPLPGELEGKPFADPAFIREHS</sequence>
<proteinExistence type="predicted"/>
<gene>
    <name evidence="1" type="ORF">NCTC11923_02398</name>
</gene>
<dbReference type="Proteomes" id="UP000276899">
    <property type="component" value="Chromosome"/>
</dbReference>
<organism evidence="1 2">
    <name type="scientific">Actinomyces slackii</name>
    <dbReference type="NCBI Taxonomy" id="52774"/>
    <lineage>
        <taxon>Bacteria</taxon>
        <taxon>Bacillati</taxon>
        <taxon>Actinomycetota</taxon>
        <taxon>Actinomycetes</taxon>
        <taxon>Actinomycetales</taxon>
        <taxon>Actinomycetaceae</taxon>
        <taxon>Actinomyces</taxon>
    </lineage>
</organism>
<dbReference type="STRING" id="1278298.GCA_000428685_01388"/>
<protein>
    <submittedName>
        <fullName evidence="1">Uncharacterized protein</fullName>
    </submittedName>
</protein>
<reference evidence="1 2" key="1">
    <citation type="submission" date="2018-12" db="EMBL/GenBank/DDBJ databases">
        <authorList>
            <consortium name="Pathogen Informatics"/>
        </authorList>
    </citation>
    <scope>NUCLEOTIDE SEQUENCE [LARGE SCALE GENOMIC DNA]</scope>
    <source>
        <strain evidence="1 2">NCTC11923</strain>
    </source>
</reference>
<dbReference type="KEGG" id="asla:NCTC11923_02398"/>